<sequence>MDDFLLPPCSDVSQDIYVIGAQECCVNRREWEIKLQQTLGPSYVLKHSAIYGVLYMAIFIRRDLIWFCSDIIEGRVSTRPGSMIRTKGALALAFDLFDTSLLFITSHLAAHNHKVRDRVNDYDKICRLLNMKSNFTEFVPDKESQNENIGGIGSAEQFDHVFWFGDLNFRLDASRSTIDNMLSALKDQEDPHYEDMLKLDQLGQLMKAEEIFCGYQEMDINFPPTYKYDLNSERYDTSSKSRVPSWTDRILFKSKEEEALKILHYNHCNEIKISDHRPVYGLFVAKLSTNSNKRTICSGNFNQNIYLEGNKRRRSNLPEGRQQSAICSIL</sequence>
<dbReference type="OrthoDB" id="2248459at2759"/>
<dbReference type="RefSeq" id="XP_002109311.1">
    <property type="nucleotide sequence ID" value="XM_002109275.1"/>
</dbReference>
<dbReference type="Proteomes" id="UP000009022">
    <property type="component" value="Unassembled WGS sequence"/>
</dbReference>
<dbReference type="InParanoid" id="B3RNL4"/>
<dbReference type="EMBL" id="DS985242">
    <property type="protein sequence ID" value="EDV27477.1"/>
    <property type="molecule type" value="Genomic_DNA"/>
</dbReference>
<dbReference type="GeneID" id="6750526"/>
<dbReference type="InterPro" id="IPR053321">
    <property type="entry name" value="IPP-5-Phosphatase_Type_IV"/>
</dbReference>
<dbReference type="GO" id="GO:0046856">
    <property type="term" value="P:phosphatidylinositol dephosphorylation"/>
    <property type="evidence" value="ECO:0007669"/>
    <property type="project" value="InterPro"/>
</dbReference>
<dbReference type="KEGG" id="tad:TRIADDRAFT_53207"/>
<dbReference type="GO" id="GO:0007605">
    <property type="term" value="P:sensory perception of sound"/>
    <property type="evidence" value="ECO:0000318"/>
    <property type="project" value="GO_Central"/>
</dbReference>
<dbReference type="PhylomeDB" id="B3RNL4"/>
<dbReference type="PANTHER" id="PTHR47039">
    <property type="entry name" value="INOSITOL POLYPHOSPHATE 5-PHOSPHATASE E"/>
    <property type="match status" value="1"/>
</dbReference>
<dbReference type="FunCoup" id="B3RNL4">
    <property type="interactions" value="1023"/>
</dbReference>
<dbReference type="HOGENOM" id="CLU_011711_5_5_1"/>
<dbReference type="InterPro" id="IPR000300">
    <property type="entry name" value="IPPc"/>
</dbReference>
<dbReference type="InterPro" id="IPR036691">
    <property type="entry name" value="Endo/exonu/phosph_ase_sf"/>
</dbReference>
<organism evidence="2 3">
    <name type="scientific">Trichoplax adhaerens</name>
    <name type="common">Trichoplax reptans</name>
    <dbReference type="NCBI Taxonomy" id="10228"/>
    <lineage>
        <taxon>Eukaryota</taxon>
        <taxon>Metazoa</taxon>
        <taxon>Placozoa</taxon>
        <taxon>Uniplacotomia</taxon>
        <taxon>Trichoplacea</taxon>
        <taxon>Trichoplacidae</taxon>
        <taxon>Trichoplax</taxon>
    </lineage>
</organism>
<protein>
    <recommendedName>
        <fullName evidence="1">Inositol polyphosphate-related phosphatase domain-containing protein</fullName>
    </recommendedName>
</protein>
<dbReference type="eggNOG" id="KOG0565">
    <property type="taxonomic scope" value="Eukaryota"/>
</dbReference>
<reference evidence="2 3" key="1">
    <citation type="journal article" date="2008" name="Nature">
        <title>The Trichoplax genome and the nature of placozoans.</title>
        <authorList>
            <person name="Srivastava M."/>
            <person name="Begovic E."/>
            <person name="Chapman J."/>
            <person name="Putnam N.H."/>
            <person name="Hellsten U."/>
            <person name="Kawashima T."/>
            <person name="Kuo A."/>
            <person name="Mitros T."/>
            <person name="Salamov A."/>
            <person name="Carpenter M.L."/>
            <person name="Signorovitch A.Y."/>
            <person name="Moreno M.A."/>
            <person name="Kamm K."/>
            <person name="Grimwood J."/>
            <person name="Schmutz J."/>
            <person name="Shapiro H."/>
            <person name="Grigoriev I.V."/>
            <person name="Buss L.W."/>
            <person name="Schierwater B."/>
            <person name="Dellaporta S.L."/>
            <person name="Rokhsar D.S."/>
        </authorList>
    </citation>
    <scope>NUCLEOTIDE SEQUENCE [LARGE SCALE GENOMIC DNA]</scope>
    <source>
        <strain evidence="2 3">Grell-BS-1999</strain>
    </source>
</reference>
<dbReference type="Pfam" id="PF22669">
    <property type="entry name" value="Exo_endo_phos2"/>
    <property type="match status" value="1"/>
</dbReference>
<dbReference type="CTD" id="6750526"/>
<dbReference type="OMA" id="HDYDSID"/>
<dbReference type="GO" id="GO:0016791">
    <property type="term" value="F:phosphatase activity"/>
    <property type="evidence" value="ECO:0007669"/>
    <property type="project" value="InterPro"/>
</dbReference>
<dbReference type="Gene3D" id="3.60.10.10">
    <property type="entry name" value="Endonuclease/exonuclease/phosphatase"/>
    <property type="match status" value="1"/>
</dbReference>
<evidence type="ECO:0000313" key="3">
    <source>
        <dbReference type="Proteomes" id="UP000009022"/>
    </source>
</evidence>
<proteinExistence type="predicted"/>
<accession>B3RNL4</accession>
<evidence type="ECO:0000313" key="2">
    <source>
        <dbReference type="EMBL" id="EDV27477.1"/>
    </source>
</evidence>
<dbReference type="SMART" id="SM00128">
    <property type="entry name" value="IPPc"/>
    <property type="match status" value="1"/>
</dbReference>
<evidence type="ECO:0000259" key="1">
    <source>
        <dbReference type="SMART" id="SM00128"/>
    </source>
</evidence>
<keyword evidence="3" id="KW-1185">Reference proteome</keyword>
<feature type="domain" description="Inositol polyphosphate-related phosphatase" evidence="1">
    <location>
        <begin position="1"/>
        <end position="291"/>
    </location>
</feature>
<dbReference type="PANTHER" id="PTHR47039:SF1">
    <property type="entry name" value="INOSITOL POLYPHOSPHATE 5-PHOSPHATASE E"/>
    <property type="match status" value="1"/>
</dbReference>
<dbReference type="STRING" id="10228.B3RNL4"/>
<dbReference type="GO" id="GO:0097546">
    <property type="term" value="C:ciliary base"/>
    <property type="evidence" value="ECO:0000318"/>
    <property type="project" value="GO_Central"/>
</dbReference>
<dbReference type="SUPFAM" id="SSF56219">
    <property type="entry name" value="DNase I-like"/>
    <property type="match status" value="1"/>
</dbReference>
<name>B3RNL4_TRIAD</name>
<gene>
    <name evidence="2" type="ORF">TRIADDRAFT_53207</name>
</gene>
<dbReference type="AlphaFoldDB" id="B3RNL4"/>
<dbReference type="GO" id="GO:0061512">
    <property type="term" value="P:protein localization to cilium"/>
    <property type="evidence" value="ECO:0000318"/>
    <property type="project" value="GO_Central"/>
</dbReference>